<accession>A0ACC0HTZ5</accession>
<proteinExistence type="predicted"/>
<organism evidence="1 2">
    <name type="scientific">Camellia lanceoleosa</name>
    <dbReference type="NCBI Taxonomy" id="1840588"/>
    <lineage>
        <taxon>Eukaryota</taxon>
        <taxon>Viridiplantae</taxon>
        <taxon>Streptophyta</taxon>
        <taxon>Embryophyta</taxon>
        <taxon>Tracheophyta</taxon>
        <taxon>Spermatophyta</taxon>
        <taxon>Magnoliopsida</taxon>
        <taxon>eudicotyledons</taxon>
        <taxon>Gunneridae</taxon>
        <taxon>Pentapetalae</taxon>
        <taxon>asterids</taxon>
        <taxon>Ericales</taxon>
        <taxon>Theaceae</taxon>
        <taxon>Camellia</taxon>
    </lineage>
</organism>
<protein>
    <submittedName>
        <fullName evidence="1">Cyclin-D3-2</fullName>
    </submittedName>
</protein>
<evidence type="ECO:0000313" key="2">
    <source>
        <dbReference type="Proteomes" id="UP001060215"/>
    </source>
</evidence>
<gene>
    <name evidence="1" type="ORF">LOK49_LG05G03398</name>
</gene>
<comment type="caution">
    <text evidence="1">The sequence shown here is derived from an EMBL/GenBank/DDBJ whole genome shotgun (WGS) entry which is preliminary data.</text>
</comment>
<sequence>MEMLVLSTLQWKMNPVTPLSFLDHITRRLGLKNGLCCEFLKRCESILLCIISGSCFIFLCIIHCHNAARFSSLEPCLAVEYQNQLLGILQIDKDKVEDCYKLMLESTSGIHQSNKRKFRSMPGSPNCVTDVCFSSDSSSDSWGVTSRYLLRRRSVLAGAIVKEEQSSGP</sequence>
<reference evidence="1 2" key="1">
    <citation type="journal article" date="2022" name="Plant J.">
        <title>Chromosome-level genome of Camellia lanceoleosa provides a valuable resource for understanding genome evolution and self-incompatibility.</title>
        <authorList>
            <person name="Gong W."/>
            <person name="Xiao S."/>
            <person name="Wang L."/>
            <person name="Liao Z."/>
            <person name="Chang Y."/>
            <person name="Mo W."/>
            <person name="Hu G."/>
            <person name="Li W."/>
            <person name="Zhao G."/>
            <person name="Zhu H."/>
            <person name="Hu X."/>
            <person name="Ji K."/>
            <person name="Xiang X."/>
            <person name="Song Q."/>
            <person name="Yuan D."/>
            <person name="Jin S."/>
            <person name="Zhang L."/>
        </authorList>
    </citation>
    <scope>NUCLEOTIDE SEQUENCE [LARGE SCALE GENOMIC DNA]</scope>
    <source>
        <strain evidence="1">SQ_2022a</strain>
    </source>
</reference>
<evidence type="ECO:0000313" key="1">
    <source>
        <dbReference type="EMBL" id="KAI8016418.1"/>
    </source>
</evidence>
<keyword evidence="2" id="KW-1185">Reference proteome</keyword>
<name>A0ACC0HTZ5_9ERIC</name>
<dbReference type="EMBL" id="CM045761">
    <property type="protein sequence ID" value="KAI8016418.1"/>
    <property type="molecule type" value="Genomic_DNA"/>
</dbReference>
<dbReference type="Proteomes" id="UP001060215">
    <property type="component" value="Chromosome 4"/>
</dbReference>